<protein>
    <submittedName>
        <fullName evidence="2">RidA family protein</fullName>
    </submittedName>
</protein>
<keyword evidence="3" id="KW-1185">Reference proteome</keyword>
<dbReference type="NCBIfam" id="TIGR00004">
    <property type="entry name" value="Rid family detoxifying hydrolase"/>
    <property type="match status" value="1"/>
</dbReference>
<dbReference type="SUPFAM" id="SSF55298">
    <property type="entry name" value="YjgF-like"/>
    <property type="match status" value="1"/>
</dbReference>
<evidence type="ECO:0000256" key="1">
    <source>
        <dbReference type="ARBA" id="ARBA00010552"/>
    </source>
</evidence>
<comment type="similarity">
    <text evidence="1">Belongs to the RutC family.</text>
</comment>
<name>A0ABY6Q8K8_9GAMM</name>
<dbReference type="PANTHER" id="PTHR11803">
    <property type="entry name" value="2-IMINOBUTANOATE/2-IMINOPROPANOATE DEAMINASE RIDA"/>
    <property type="match status" value="1"/>
</dbReference>
<reference evidence="2 3" key="1">
    <citation type="submission" date="2019-02" db="EMBL/GenBank/DDBJ databases">
        <title>Halieaceae_genomes.</title>
        <authorList>
            <person name="Li S.-H."/>
        </authorList>
    </citation>
    <scope>NUCLEOTIDE SEQUENCE [LARGE SCALE GENOMIC DNA]</scope>
    <source>
        <strain evidence="2 3">JH123</strain>
    </source>
</reference>
<dbReference type="Proteomes" id="UP001317963">
    <property type="component" value="Chromosome"/>
</dbReference>
<dbReference type="Gene3D" id="3.30.1330.40">
    <property type="entry name" value="RutC-like"/>
    <property type="match status" value="1"/>
</dbReference>
<dbReference type="InterPro" id="IPR006056">
    <property type="entry name" value="RidA"/>
</dbReference>
<dbReference type="CDD" id="cd00448">
    <property type="entry name" value="YjgF_YER057c_UK114_family"/>
    <property type="match status" value="1"/>
</dbReference>
<dbReference type="InterPro" id="IPR006175">
    <property type="entry name" value="YjgF/YER057c/UK114"/>
</dbReference>
<evidence type="ECO:0000313" key="2">
    <source>
        <dbReference type="EMBL" id="UZP75617.1"/>
    </source>
</evidence>
<proteinExistence type="inferred from homology"/>
<evidence type="ECO:0000313" key="3">
    <source>
        <dbReference type="Proteomes" id="UP001317963"/>
    </source>
</evidence>
<dbReference type="Pfam" id="PF01042">
    <property type="entry name" value="Ribonuc_L-PSP"/>
    <property type="match status" value="1"/>
</dbReference>
<dbReference type="InterPro" id="IPR035959">
    <property type="entry name" value="RutC-like_sf"/>
</dbReference>
<gene>
    <name evidence="2" type="ORF">E0F26_09305</name>
</gene>
<dbReference type="PANTHER" id="PTHR11803:SF39">
    <property type="entry name" value="2-IMINOBUTANOATE_2-IMINOPROPANOATE DEAMINASE"/>
    <property type="match status" value="1"/>
</dbReference>
<accession>A0ABY6Q8K8</accession>
<organism evidence="2 3">
    <name type="scientific">Candidatus Paraluminiphilus aquimaris</name>
    <dbReference type="NCBI Taxonomy" id="2518994"/>
    <lineage>
        <taxon>Bacteria</taxon>
        <taxon>Pseudomonadati</taxon>
        <taxon>Pseudomonadota</taxon>
        <taxon>Gammaproteobacteria</taxon>
        <taxon>Cellvibrionales</taxon>
        <taxon>Halieaceae</taxon>
        <taxon>Candidatus Paraluminiphilus</taxon>
    </lineage>
</organism>
<sequence>MLAGFSLLKPSIGSENRQKRPCRVVFFLVFSGLASVSHAQTVFFNDGPDADQSLPFSQAVRVNDLLFVSGQVGTDQSGALVDGGIGPESHQVMRNIRDIIHRRGLQMSDVVKCTVFLADVAQWGDFNKVYTSYFSRPYPARSALGANGLALGAALEVECIAAYPPTSK</sequence>
<dbReference type="EMBL" id="CP036501">
    <property type="protein sequence ID" value="UZP75617.1"/>
    <property type="molecule type" value="Genomic_DNA"/>
</dbReference>